<organism evidence="1 2">
    <name type="scientific">Rhabditophanes sp. KR3021</name>
    <dbReference type="NCBI Taxonomy" id="114890"/>
    <lineage>
        <taxon>Eukaryota</taxon>
        <taxon>Metazoa</taxon>
        <taxon>Ecdysozoa</taxon>
        <taxon>Nematoda</taxon>
        <taxon>Chromadorea</taxon>
        <taxon>Rhabditida</taxon>
        <taxon>Tylenchina</taxon>
        <taxon>Panagrolaimomorpha</taxon>
        <taxon>Strongyloidoidea</taxon>
        <taxon>Alloionematidae</taxon>
        <taxon>Rhabditophanes</taxon>
    </lineage>
</organism>
<proteinExistence type="predicted"/>
<name>A0AC35U4G9_9BILA</name>
<reference evidence="2" key="1">
    <citation type="submission" date="2016-11" db="UniProtKB">
        <authorList>
            <consortium name="WormBaseParasite"/>
        </authorList>
    </citation>
    <scope>IDENTIFICATION</scope>
    <source>
        <strain evidence="2">KR3021</strain>
    </source>
</reference>
<evidence type="ECO:0000313" key="1">
    <source>
        <dbReference type="Proteomes" id="UP000095286"/>
    </source>
</evidence>
<dbReference type="Proteomes" id="UP000095286">
    <property type="component" value="Unplaced"/>
</dbReference>
<sequence>MASQTTTRTTVISKQKVQAPNAKYPTVDDIRKAIPEECFEKNLLKSTFYLVLDFAILACLYVIVPYVEAYAGVAGLLVWYWVFGMYASSLFCVGHDCGHGTYSEYTWVNDMVGHIAHAPILAPYWPWQKSHRQHHTYTSHVDKDTGHPWTLEEEYNEKNWFLKNFAKIPLSGLVRWNPIYTMVGLPDGSHFWPGSKLFTNTTERIQCVVSALACLFCCGVAFWAVDYSVYNWFKYYYVPCLFQGLWLVIITYLQHNFETIEVYEEGTWNYVKGQLQTIDRTYGFGIDSALHHITDGHVAHHFFFTKVPHYSLMKATAAIQQLFKPYPGHYKSKKNYDFVLEYLHLNVILEYMTGKGSGVLRYANADAAKTPY</sequence>
<protein>
    <submittedName>
        <fullName evidence="2">FA_desaturase domain-containing protein</fullName>
    </submittedName>
</protein>
<accession>A0AC35U4G9</accession>
<evidence type="ECO:0000313" key="2">
    <source>
        <dbReference type="WBParaSite" id="RSKR_0000750800.1"/>
    </source>
</evidence>
<dbReference type="WBParaSite" id="RSKR_0000750800.1">
    <property type="protein sequence ID" value="RSKR_0000750800.1"/>
    <property type="gene ID" value="RSKR_0000750800"/>
</dbReference>